<accession>A0A7J6T2N2</accession>
<keyword evidence="3" id="KW-1185">Reference proteome</keyword>
<dbReference type="Proteomes" id="UP000553632">
    <property type="component" value="Unassembled WGS sequence"/>
</dbReference>
<dbReference type="Gene3D" id="2.60.200.20">
    <property type="match status" value="1"/>
</dbReference>
<evidence type="ECO:0000259" key="1">
    <source>
        <dbReference type="Pfam" id="PF00498"/>
    </source>
</evidence>
<feature type="non-terminal residue" evidence="2">
    <location>
        <position position="180"/>
    </location>
</feature>
<protein>
    <recommendedName>
        <fullName evidence="1">FHA domain-containing protein</fullName>
    </recommendedName>
</protein>
<comment type="caution">
    <text evidence="2">The sequence shown here is derived from an EMBL/GenBank/DDBJ whole genome shotgun (WGS) entry which is preliminary data.</text>
</comment>
<organism evidence="2 3">
    <name type="scientific">Perkinsus olseni</name>
    <name type="common">Perkinsus atlanticus</name>
    <dbReference type="NCBI Taxonomy" id="32597"/>
    <lineage>
        <taxon>Eukaryota</taxon>
        <taxon>Sar</taxon>
        <taxon>Alveolata</taxon>
        <taxon>Perkinsozoa</taxon>
        <taxon>Perkinsea</taxon>
        <taxon>Perkinsida</taxon>
        <taxon>Perkinsidae</taxon>
        <taxon>Perkinsus</taxon>
    </lineage>
</organism>
<dbReference type="SUPFAM" id="SSF49879">
    <property type="entry name" value="SMAD/FHA domain"/>
    <property type="match status" value="1"/>
</dbReference>
<evidence type="ECO:0000313" key="3">
    <source>
        <dbReference type="Proteomes" id="UP000553632"/>
    </source>
</evidence>
<dbReference type="InterPro" id="IPR000253">
    <property type="entry name" value="FHA_dom"/>
</dbReference>
<name>A0A7J6T2N2_PEROL</name>
<feature type="non-terminal residue" evidence="2">
    <location>
        <position position="1"/>
    </location>
</feature>
<dbReference type="CDD" id="cd00060">
    <property type="entry name" value="FHA"/>
    <property type="match status" value="1"/>
</dbReference>
<dbReference type="Pfam" id="PF00498">
    <property type="entry name" value="FHA"/>
    <property type="match status" value="1"/>
</dbReference>
<dbReference type="AlphaFoldDB" id="A0A7J6T2N2"/>
<sequence>QAVLLEEAEGETRELVPPRSVVAGLAEEDLRGPSDESVTRLVLPPDAGYVSPEHFRIFPLGDDFYVQDFGSDYGITVDGLRYRSTDGPIGPLKDGSIISIGGGSQHAPPMFLCEFNTPEKLRKRRHRATRANLITQQLMRLLQPHQYWISCRLAGTGARILLSALVNSTVNLIHDRTPTA</sequence>
<evidence type="ECO:0000313" key="2">
    <source>
        <dbReference type="EMBL" id="KAF4739261.1"/>
    </source>
</evidence>
<dbReference type="InterPro" id="IPR008984">
    <property type="entry name" value="SMAD_FHA_dom_sf"/>
</dbReference>
<reference evidence="2 3" key="1">
    <citation type="submission" date="2020-04" db="EMBL/GenBank/DDBJ databases">
        <title>Perkinsus olseni comparative genomics.</title>
        <authorList>
            <person name="Bogema D.R."/>
        </authorList>
    </citation>
    <scope>NUCLEOTIDE SEQUENCE [LARGE SCALE GENOMIC DNA]</scope>
    <source>
        <strain evidence="2 3">ATCC PRA-207</strain>
    </source>
</reference>
<gene>
    <name evidence="2" type="ORF">FOZ63_007403</name>
</gene>
<feature type="domain" description="FHA" evidence="1">
    <location>
        <begin position="40"/>
        <end position="101"/>
    </location>
</feature>
<dbReference type="EMBL" id="JABANO010014043">
    <property type="protein sequence ID" value="KAF4739261.1"/>
    <property type="molecule type" value="Genomic_DNA"/>
</dbReference>
<proteinExistence type="predicted"/>